<evidence type="ECO:0000256" key="2">
    <source>
        <dbReference type="ARBA" id="ARBA00008661"/>
    </source>
</evidence>
<comment type="similarity">
    <text evidence="2">Belongs to the glycosyltransferase 31 family.</text>
</comment>
<dbReference type="AlphaFoldDB" id="A0AAV8VFE2"/>
<keyword evidence="6" id="KW-0735">Signal-anchor</keyword>
<sequence>IKQVVFVILSQENKYHVDLAKNVLKDIVEQSESLYKERPVVHLSYQDFPIVGGWTVLPLIPRLSNLHRENSSWIFFLEDRTKTRLNLLTEILEKYDPLEEIWIGNALHDNEATIIHHFAFYENPKYFKYPNMASGFAFSTALLKRLSRQIEESPPTSDFSIDSSHELALFVWNKGAGQMLRHESALCNREGPRCAAFPSQFRPCADPIPNNSLYFAVKTCQKYHKDRISVVKRTWAKHAVNVKYFSDVKDESVPTVELDVPNTPQGHCGKTMAILRHVATEIANDTTIRWIIVADDDTILSISRFQHLLTCYNASESVALGERYGYSVHSSRGYNYITGGGGMVFSVPLLKRIVEKGICECPSPDTPDDMFLGICIAGLGWELRIRRFSIRVISARPEDYAPGYLEAQTAVSFHKHWMIDPVKVYKEWFEEVDINANTDYFKSIHSEL</sequence>
<dbReference type="InterPro" id="IPR003378">
    <property type="entry name" value="Fringe-like_glycosylTrfase"/>
</dbReference>
<dbReference type="Gene3D" id="3.90.550.50">
    <property type="match status" value="2"/>
</dbReference>
<gene>
    <name evidence="11" type="ORF">NQ315_017259</name>
</gene>
<dbReference type="Pfam" id="PF02434">
    <property type="entry name" value="Fringe"/>
    <property type="match status" value="1"/>
</dbReference>
<comment type="subcellular location">
    <subcellularLocation>
        <location evidence="9">Endomembrane system</location>
        <topology evidence="9">Single-pass membrane protein</topology>
    </subcellularLocation>
    <subcellularLocation>
        <location evidence="1">Membrane</location>
        <topology evidence="1">Single-pass type II membrane protein</topology>
    </subcellularLocation>
</comment>
<keyword evidence="7" id="KW-1133">Transmembrane helix</keyword>
<dbReference type="FunFam" id="3.90.550.50:FF:000008">
    <property type="entry name" value="Beta-1,3-glucosyltransferase"/>
    <property type="match status" value="1"/>
</dbReference>
<proteinExistence type="inferred from homology"/>
<keyword evidence="5" id="KW-0812">Transmembrane</keyword>
<dbReference type="GO" id="GO:0016757">
    <property type="term" value="F:glycosyltransferase activity"/>
    <property type="evidence" value="ECO:0007669"/>
    <property type="project" value="UniProtKB-KW"/>
</dbReference>
<evidence type="ECO:0000256" key="8">
    <source>
        <dbReference type="ARBA" id="ARBA00023136"/>
    </source>
</evidence>
<evidence type="ECO:0000256" key="3">
    <source>
        <dbReference type="ARBA" id="ARBA00022676"/>
    </source>
</evidence>
<evidence type="ECO:0000259" key="10">
    <source>
        <dbReference type="Pfam" id="PF02434"/>
    </source>
</evidence>
<keyword evidence="8" id="KW-0472">Membrane</keyword>
<evidence type="ECO:0000256" key="4">
    <source>
        <dbReference type="ARBA" id="ARBA00022679"/>
    </source>
</evidence>
<keyword evidence="4" id="KW-0808">Transferase</keyword>
<evidence type="ECO:0000256" key="6">
    <source>
        <dbReference type="ARBA" id="ARBA00022968"/>
    </source>
</evidence>
<dbReference type="GO" id="GO:0016020">
    <property type="term" value="C:membrane"/>
    <property type="evidence" value="ECO:0007669"/>
    <property type="project" value="UniProtKB-SubCell"/>
</dbReference>
<evidence type="ECO:0000313" key="11">
    <source>
        <dbReference type="EMBL" id="KAJ8912929.1"/>
    </source>
</evidence>
<keyword evidence="12" id="KW-1185">Reference proteome</keyword>
<dbReference type="PANTHER" id="PTHR10811">
    <property type="entry name" value="FRINGE-RELATED"/>
    <property type="match status" value="1"/>
</dbReference>
<keyword evidence="3" id="KW-0328">Glycosyltransferase</keyword>
<feature type="domain" description="Fringe-like glycosyltransferase" evidence="10">
    <location>
        <begin position="210"/>
        <end position="427"/>
    </location>
</feature>
<evidence type="ECO:0000256" key="9">
    <source>
        <dbReference type="ARBA" id="ARBA00037847"/>
    </source>
</evidence>
<dbReference type="GO" id="GO:0012505">
    <property type="term" value="C:endomembrane system"/>
    <property type="evidence" value="ECO:0007669"/>
    <property type="project" value="UniProtKB-SubCell"/>
</dbReference>
<feature type="non-terminal residue" evidence="11">
    <location>
        <position position="1"/>
    </location>
</feature>
<accession>A0AAV8VFE2</accession>
<evidence type="ECO:0000256" key="5">
    <source>
        <dbReference type="ARBA" id="ARBA00022692"/>
    </source>
</evidence>
<reference evidence="11 12" key="1">
    <citation type="journal article" date="2023" name="Insect Mol. Biol.">
        <title>Genome sequencing provides insights into the evolution of gene families encoding plant cell wall-degrading enzymes in longhorned beetles.</title>
        <authorList>
            <person name="Shin N.R."/>
            <person name="Okamura Y."/>
            <person name="Kirsch R."/>
            <person name="Pauchet Y."/>
        </authorList>
    </citation>
    <scope>NUCLEOTIDE SEQUENCE [LARGE SCALE GENOMIC DNA]</scope>
    <source>
        <strain evidence="11">EAD_L_NR</strain>
    </source>
</reference>
<protein>
    <recommendedName>
        <fullName evidence="10">Fringe-like glycosyltransferase domain-containing protein</fullName>
    </recommendedName>
</protein>
<evidence type="ECO:0000256" key="1">
    <source>
        <dbReference type="ARBA" id="ARBA00004606"/>
    </source>
</evidence>
<evidence type="ECO:0000256" key="7">
    <source>
        <dbReference type="ARBA" id="ARBA00022989"/>
    </source>
</evidence>
<evidence type="ECO:0000313" key="12">
    <source>
        <dbReference type="Proteomes" id="UP001159042"/>
    </source>
</evidence>
<comment type="caution">
    <text evidence="11">The sequence shown here is derived from an EMBL/GenBank/DDBJ whole genome shotgun (WGS) entry which is preliminary data.</text>
</comment>
<name>A0AAV8VFE2_9CUCU</name>
<organism evidence="11 12">
    <name type="scientific">Exocentrus adspersus</name>
    <dbReference type="NCBI Taxonomy" id="1586481"/>
    <lineage>
        <taxon>Eukaryota</taxon>
        <taxon>Metazoa</taxon>
        <taxon>Ecdysozoa</taxon>
        <taxon>Arthropoda</taxon>
        <taxon>Hexapoda</taxon>
        <taxon>Insecta</taxon>
        <taxon>Pterygota</taxon>
        <taxon>Neoptera</taxon>
        <taxon>Endopterygota</taxon>
        <taxon>Coleoptera</taxon>
        <taxon>Polyphaga</taxon>
        <taxon>Cucujiformia</taxon>
        <taxon>Chrysomeloidea</taxon>
        <taxon>Cerambycidae</taxon>
        <taxon>Lamiinae</taxon>
        <taxon>Acanthocinini</taxon>
        <taxon>Exocentrus</taxon>
    </lineage>
</organism>
<dbReference type="EMBL" id="JANEYG010000107">
    <property type="protein sequence ID" value="KAJ8912929.1"/>
    <property type="molecule type" value="Genomic_DNA"/>
</dbReference>
<dbReference type="Proteomes" id="UP001159042">
    <property type="component" value="Unassembled WGS sequence"/>
</dbReference>